<comment type="caution">
    <text evidence="2">The sequence shown here is derived from an EMBL/GenBank/DDBJ whole genome shotgun (WGS) entry which is preliminary data.</text>
</comment>
<reference evidence="2 3" key="1">
    <citation type="journal article" date="2019" name="Int. J. Syst. Evol. Microbiol.">
        <title>The Global Catalogue of Microorganisms (GCM) 10K type strain sequencing project: providing services to taxonomists for standard genome sequencing and annotation.</title>
        <authorList>
            <consortium name="The Broad Institute Genomics Platform"/>
            <consortium name="The Broad Institute Genome Sequencing Center for Infectious Disease"/>
            <person name="Wu L."/>
            <person name="Ma J."/>
        </authorList>
    </citation>
    <scope>NUCLEOTIDE SEQUENCE [LARGE SCALE GENOMIC DNA]</scope>
    <source>
        <strain evidence="2 3">CGMCC 1.10390</strain>
    </source>
</reference>
<feature type="transmembrane region" description="Helical" evidence="1">
    <location>
        <begin position="12"/>
        <end position="34"/>
    </location>
</feature>
<sequence length="401" mass="41658">MSPTDDHTTRRLELAALVVANALPVVGVLALDWTVSTVLVLYWLETGVVLARGAVAGLFAGRPPATEAGLWAPFEDLADKRGGIDLPAGLPPVSPGNVPAVVGTLWVLLLLWPLGGVGLAVLGPDRLLAAGTAGTVALALVGIVLANAVDLADAVRSGRYTDRPVHAAIPRGRILGLLVLLLAAAAFANPPRDATVSGPPLVFVAVVGAKLLVDLGGLLAATGSVPRLSRLVDRAAESPTPAAVDVPDGEPTDRVRTDATAVRLRGVGLGLVYAVLPPSGLALLAGCFFAWVVAGPPGAVVVGVAVVGGSVLVRVLEQKVLYGHLEYRIYDEGVLAYDRLLDEPQWFVPRHDVVDTRTSDGLLGDRLGYGTGVLRLRRREGADARLVFLSDTERVLSSLGR</sequence>
<feature type="transmembrane region" description="Helical" evidence="1">
    <location>
        <begin position="128"/>
        <end position="151"/>
    </location>
</feature>
<keyword evidence="1" id="KW-0812">Transmembrane</keyword>
<feature type="transmembrane region" description="Helical" evidence="1">
    <location>
        <begin position="40"/>
        <end position="60"/>
    </location>
</feature>
<evidence type="ECO:0000313" key="2">
    <source>
        <dbReference type="EMBL" id="MFD1644655.1"/>
    </source>
</evidence>
<feature type="transmembrane region" description="Helical" evidence="1">
    <location>
        <begin position="201"/>
        <end position="221"/>
    </location>
</feature>
<evidence type="ECO:0000313" key="3">
    <source>
        <dbReference type="Proteomes" id="UP001597034"/>
    </source>
</evidence>
<feature type="transmembrane region" description="Helical" evidence="1">
    <location>
        <begin position="100"/>
        <end position="122"/>
    </location>
</feature>
<evidence type="ECO:0000256" key="1">
    <source>
        <dbReference type="SAM" id="Phobius"/>
    </source>
</evidence>
<dbReference type="AlphaFoldDB" id="A0ABD6DEA9"/>
<dbReference type="Pfam" id="PF20108">
    <property type="entry name" value="DUF6498"/>
    <property type="match status" value="1"/>
</dbReference>
<feature type="transmembrane region" description="Helical" evidence="1">
    <location>
        <begin position="172"/>
        <end position="189"/>
    </location>
</feature>
<keyword evidence="1" id="KW-1133">Transmembrane helix</keyword>
<feature type="transmembrane region" description="Helical" evidence="1">
    <location>
        <begin position="298"/>
        <end position="316"/>
    </location>
</feature>
<dbReference type="RefSeq" id="WP_256399915.1">
    <property type="nucleotide sequence ID" value="NZ_JANHJR010000002.1"/>
</dbReference>
<protein>
    <submittedName>
        <fullName evidence="2">DUF6498-containing protein</fullName>
    </submittedName>
</protein>
<keyword evidence="3" id="KW-1185">Reference proteome</keyword>
<dbReference type="Proteomes" id="UP001597034">
    <property type="component" value="Unassembled WGS sequence"/>
</dbReference>
<gene>
    <name evidence="2" type="ORF">ACFSBL_03065</name>
</gene>
<organism evidence="2 3">
    <name type="scientific">Haloarchaeobius litoreus</name>
    <dbReference type="NCBI Taxonomy" id="755306"/>
    <lineage>
        <taxon>Archaea</taxon>
        <taxon>Methanobacteriati</taxon>
        <taxon>Methanobacteriota</taxon>
        <taxon>Stenosarchaea group</taxon>
        <taxon>Halobacteria</taxon>
        <taxon>Halobacteriales</taxon>
        <taxon>Halorubellaceae</taxon>
        <taxon>Haloarchaeobius</taxon>
    </lineage>
</organism>
<accession>A0ABD6DEA9</accession>
<feature type="transmembrane region" description="Helical" evidence="1">
    <location>
        <begin position="271"/>
        <end position="292"/>
    </location>
</feature>
<dbReference type="EMBL" id="JBHUDO010000001">
    <property type="protein sequence ID" value="MFD1644655.1"/>
    <property type="molecule type" value="Genomic_DNA"/>
</dbReference>
<name>A0ABD6DEA9_9EURY</name>
<proteinExistence type="predicted"/>
<keyword evidence="1" id="KW-0472">Membrane</keyword>
<dbReference type="InterPro" id="IPR045466">
    <property type="entry name" value="DUF6498"/>
</dbReference>